<dbReference type="NCBIfam" id="TIGR01613">
    <property type="entry name" value="primase_Cterm"/>
    <property type="match status" value="1"/>
</dbReference>
<dbReference type="InterPro" id="IPR014015">
    <property type="entry name" value="Helicase_SF3_DNA-vir"/>
</dbReference>
<dbReference type="PANTHER" id="PTHR35372:SF2">
    <property type="entry name" value="SF3 HELICASE DOMAIN-CONTAINING PROTEIN"/>
    <property type="match status" value="1"/>
</dbReference>
<evidence type="ECO:0000256" key="4">
    <source>
        <dbReference type="SAM" id="MobiDB-lite"/>
    </source>
</evidence>
<keyword evidence="1" id="KW-0547">Nucleotide-binding</keyword>
<dbReference type="Pfam" id="PF08706">
    <property type="entry name" value="D5_N"/>
    <property type="match status" value="1"/>
</dbReference>
<dbReference type="InterPro" id="IPR006500">
    <property type="entry name" value="Helicase_put_C_phage/plasmid"/>
</dbReference>
<dbReference type="InterPro" id="IPR014818">
    <property type="entry name" value="Phage/plasmid_primase_P4_C"/>
</dbReference>
<dbReference type="InterPro" id="IPR027417">
    <property type="entry name" value="P-loop_NTPase"/>
</dbReference>
<reference evidence="6" key="1">
    <citation type="journal article" date="2020" name="Nature">
        <title>Giant virus diversity and host interactions through global metagenomics.</title>
        <authorList>
            <person name="Schulz F."/>
            <person name="Roux S."/>
            <person name="Paez-Espino D."/>
            <person name="Jungbluth S."/>
            <person name="Walsh D.A."/>
            <person name="Denef V.J."/>
            <person name="McMahon K.D."/>
            <person name="Konstantinidis K.T."/>
            <person name="Eloe-Fadrosh E.A."/>
            <person name="Kyrpides N.C."/>
            <person name="Woyke T."/>
        </authorList>
    </citation>
    <scope>NUCLEOTIDE SEQUENCE</scope>
    <source>
        <strain evidence="6">GVMAG-M-3300009155-48</strain>
    </source>
</reference>
<organism evidence="6">
    <name type="scientific">viral metagenome</name>
    <dbReference type="NCBI Taxonomy" id="1070528"/>
    <lineage>
        <taxon>unclassified sequences</taxon>
        <taxon>metagenomes</taxon>
        <taxon>organismal metagenomes</taxon>
    </lineage>
</organism>
<accession>A0A6C0ESF5</accession>
<feature type="domain" description="SF3 helicase" evidence="5">
    <location>
        <begin position="661"/>
        <end position="824"/>
    </location>
</feature>
<feature type="region of interest" description="Disordered" evidence="4">
    <location>
        <begin position="1"/>
        <end position="29"/>
    </location>
</feature>
<protein>
    <recommendedName>
        <fullName evidence="5">SF3 helicase domain-containing protein</fullName>
    </recommendedName>
</protein>
<dbReference type="InterPro" id="IPR051620">
    <property type="entry name" value="ORF904-like_C"/>
</dbReference>
<dbReference type="GO" id="GO:0005524">
    <property type="term" value="F:ATP binding"/>
    <property type="evidence" value="ECO:0007669"/>
    <property type="project" value="UniProtKB-KW"/>
</dbReference>
<keyword evidence="2" id="KW-0378">Hydrolase</keyword>
<dbReference type="PANTHER" id="PTHR35372">
    <property type="entry name" value="ATP BINDING PROTEIN-RELATED"/>
    <property type="match status" value="1"/>
</dbReference>
<evidence type="ECO:0000313" key="6">
    <source>
        <dbReference type="EMBL" id="QHT31611.1"/>
    </source>
</evidence>
<dbReference type="EMBL" id="MN738924">
    <property type="protein sequence ID" value="QHT31611.1"/>
    <property type="molecule type" value="Genomic_DNA"/>
</dbReference>
<evidence type="ECO:0000256" key="1">
    <source>
        <dbReference type="ARBA" id="ARBA00022741"/>
    </source>
</evidence>
<keyword evidence="3" id="KW-0067">ATP-binding</keyword>
<dbReference type="PROSITE" id="PS51206">
    <property type="entry name" value="SF3_HELICASE_1"/>
    <property type="match status" value="1"/>
</dbReference>
<dbReference type="InterPro" id="IPR014819">
    <property type="entry name" value="PriCT_2"/>
</dbReference>
<evidence type="ECO:0000259" key="5">
    <source>
        <dbReference type="PROSITE" id="PS51206"/>
    </source>
</evidence>
<dbReference type="Gene3D" id="3.40.50.300">
    <property type="entry name" value="P-loop containing nucleotide triphosphate hydrolases"/>
    <property type="match status" value="1"/>
</dbReference>
<dbReference type="InterPro" id="IPR056443">
    <property type="entry name" value="AEP_C962R"/>
</dbReference>
<name>A0A6C0ESF5_9ZZZZ</name>
<dbReference type="Pfam" id="PF23162">
    <property type="entry name" value="AEP_C962R"/>
    <property type="match status" value="1"/>
</dbReference>
<sequence length="973" mass="112732">MTTNNRQINIESQTENDMQKSHSNKMQSKTSKKLNDYLIKHIAKNSGLPYTNTRMPDNDCGIYGGSYHISDEEYPDFLRLYANEILTKNNEEYLTEKQLDSNGPILIDIDLHFDYAVDKRLYDISHIEDGIDIYLAELKTIYQFDENTKFNVYVMQKNDVNRVVDKNITKDGIHIIIGLQADRITQILLRKKVLPKIAEAWSDFPIVNTWDGVLDEGVSKADSPWQLYGSRKPHHDVYKLTYIYEITYDTDDGEFIRTNIHLDNFNVIENIEKLSARYTGHPSLFHTSEFIKTKESNGTLQTNARQTRQKRSAMNNYSDVNAYILKIKNRDELKDAVDEFLDSIQSFDYELREAHDYTMTLPESYYGNGSFLKWIRVGWALRNIHDSLLIVWVAFSALAENFDFNNISDLYDRWQNMDLKNPYGLTKRSIMHWSREDALEKFKKVRETSIDFYIDQTIKTITLDKIGSDKNSRGCGDFDIAGVLYQLHKHDYVCVSVSKGVWYQLKKHCWIQNDSGTTLRHSISTTLRNLYWKRAQSLMNQASSLNPPDEAKSKRMQENANKILNICTRLGNTNDKNNIMRESREWFYDPDFLQQLDSNPYLLSFNNGVIDFESKVFRKGYPEDHLSKCTKIDYVPLDKEKHKQTMDEINDFMHKLFPDPQLYKYMWEHLASTLIGTSSNQTFNMYVGVGANGKSVLTDLMKECLGDYKGDVPLSLITDRRGKIGGLAPEIVALKGVRYALMQEPQEGDQINEGVLKQLTSGFDPITARAPYMTEMVTFIPQFKLCVCTNVLMEIKSQDHGTWRRIRVVDFESLFTNTPVQGDPEKPYQFLKDVKINEKFPVWREVFMAMLVDIAFKTEGLVHDCPRVLSASNSYKEKNDYIAEFIRDKMIVDPNGSVSKSAITNEFTLWYKSIHGNTGAPSSKKVHTYMDKKYGNYDKKRAWVGIRINFDNEVINSGSDEDNDVDNIHENDL</sequence>
<dbReference type="Pfam" id="PF08707">
    <property type="entry name" value="PriCT_2"/>
    <property type="match status" value="1"/>
</dbReference>
<dbReference type="AlphaFoldDB" id="A0A6C0ESF5"/>
<dbReference type="GO" id="GO:0016817">
    <property type="term" value="F:hydrolase activity, acting on acid anhydrides"/>
    <property type="evidence" value="ECO:0007669"/>
    <property type="project" value="InterPro"/>
</dbReference>
<evidence type="ECO:0000256" key="2">
    <source>
        <dbReference type="ARBA" id="ARBA00022801"/>
    </source>
</evidence>
<proteinExistence type="predicted"/>
<feature type="compositionally biased region" description="Polar residues" evidence="4">
    <location>
        <begin position="1"/>
        <end position="16"/>
    </location>
</feature>
<evidence type="ECO:0000256" key="3">
    <source>
        <dbReference type="ARBA" id="ARBA00022840"/>
    </source>
</evidence>